<keyword evidence="1" id="KW-0472">Membrane</keyword>
<reference evidence="2 3" key="1">
    <citation type="submission" date="2018-03" db="EMBL/GenBank/DDBJ databases">
        <authorList>
            <person name="Nguyen K."/>
            <person name="Fouts D."/>
            <person name="Sutton G."/>
        </authorList>
    </citation>
    <scope>NUCLEOTIDE SEQUENCE [LARGE SCALE GENOMIC DNA]</scope>
    <source>
        <strain evidence="2 3">AU14328</strain>
    </source>
</reference>
<dbReference type="Proteomes" id="UP000237811">
    <property type="component" value="Unassembled WGS sequence"/>
</dbReference>
<evidence type="ECO:0008006" key="4">
    <source>
        <dbReference type="Google" id="ProtNLM"/>
    </source>
</evidence>
<comment type="caution">
    <text evidence="2">The sequence shown here is derived from an EMBL/GenBank/DDBJ whole genome shotgun (WGS) entry which is preliminary data.</text>
</comment>
<dbReference type="RefSeq" id="WP_105777533.1">
    <property type="nucleotide sequence ID" value="NZ_PVFQ01000024.1"/>
</dbReference>
<name>A0AB37ASC1_9BURK</name>
<evidence type="ECO:0000313" key="3">
    <source>
        <dbReference type="Proteomes" id="UP000237811"/>
    </source>
</evidence>
<dbReference type="AlphaFoldDB" id="A0AB37ASC1"/>
<evidence type="ECO:0000256" key="1">
    <source>
        <dbReference type="SAM" id="Phobius"/>
    </source>
</evidence>
<dbReference type="EMBL" id="PVFR01000058">
    <property type="protein sequence ID" value="PRE45403.1"/>
    <property type="molecule type" value="Genomic_DNA"/>
</dbReference>
<gene>
    <name evidence="2" type="ORF">C6P99_19015</name>
</gene>
<proteinExistence type="predicted"/>
<protein>
    <recommendedName>
        <fullName evidence="4">DUF2946 domain-containing protein</fullName>
    </recommendedName>
</protein>
<organism evidence="2 3">
    <name type="scientific">Burkholderia multivorans</name>
    <dbReference type="NCBI Taxonomy" id="87883"/>
    <lineage>
        <taxon>Bacteria</taxon>
        <taxon>Pseudomonadati</taxon>
        <taxon>Pseudomonadota</taxon>
        <taxon>Betaproteobacteria</taxon>
        <taxon>Burkholderiales</taxon>
        <taxon>Burkholderiaceae</taxon>
        <taxon>Burkholderia</taxon>
        <taxon>Burkholderia cepacia complex</taxon>
    </lineage>
</organism>
<sequence>MNAFRRFLLRDGAVSRMFFLAAFAVLFARALLPGAVMLVPVSVAQGGFALVMCSGHGPMFAHSHDAMEDMSASMPGMDMSHMAGMMHHAMGMSGGTSSDAHDSMASDDGLCPFSAALAVACVGFVLACVLFELIRVAQSWDTVWTRTAVRAPVRYRPPSRAPPCFS</sequence>
<keyword evidence="1" id="KW-1133">Transmembrane helix</keyword>
<evidence type="ECO:0000313" key="2">
    <source>
        <dbReference type="EMBL" id="PRE45403.1"/>
    </source>
</evidence>
<keyword evidence="1" id="KW-0812">Transmembrane</keyword>
<accession>A0AB37ASC1</accession>
<feature type="transmembrane region" description="Helical" evidence="1">
    <location>
        <begin position="113"/>
        <end position="134"/>
    </location>
</feature>